<dbReference type="Proteomes" id="UP000217784">
    <property type="component" value="Unassembled WGS sequence"/>
</dbReference>
<organism evidence="2 3">
    <name type="scientific">Methanobacterium bryantii</name>
    <dbReference type="NCBI Taxonomy" id="2161"/>
    <lineage>
        <taxon>Archaea</taxon>
        <taxon>Methanobacteriati</taxon>
        <taxon>Methanobacteriota</taxon>
        <taxon>Methanomada group</taxon>
        <taxon>Methanobacteria</taxon>
        <taxon>Methanobacteriales</taxon>
        <taxon>Methanobacteriaceae</taxon>
        <taxon>Methanobacterium</taxon>
    </lineage>
</organism>
<comment type="caution">
    <text evidence="2">The sequence shown here is derived from an EMBL/GenBank/DDBJ whole genome shotgun (WGS) entry which is preliminary data.</text>
</comment>
<accession>A0A2A2H929</accession>
<proteinExistence type="predicted"/>
<reference evidence="2 3" key="1">
    <citation type="journal article" date="2017" name="BMC Genomics">
        <title>Genomic analysis of methanogenic archaea reveals a shift towards energy conservation.</title>
        <authorList>
            <person name="Gilmore S.P."/>
            <person name="Henske J.K."/>
            <person name="Sexton J.A."/>
            <person name="Solomon K.V."/>
            <person name="Seppala S."/>
            <person name="Yoo J.I."/>
            <person name="Huyett L.M."/>
            <person name="Pressman A."/>
            <person name="Cogan J.Z."/>
            <person name="Kivenson V."/>
            <person name="Peng X."/>
            <person name="Tan Y."/>
            <person name="Valentine D.L."/>
            <person name="O'Malley M.A."/>
        </authorList>
    </citation>
    <scope>NUCLEOTIDE SEQUENCE [LARGE SCALE GENOMIC DNA]</scope>
    <source>
        <strain evidence="2 3">M.o.H.</strain>
    </source>
</reference>
<gene>
    <name evidence="2" type="ORF">ASJ80_08500</name>
</gene>
<dbReference type="SUPFAM" id="SSF47090">
    <property type="entry name" value="PGBD-like"/>
    <property type="match status" value="1"/>
</dbReference>
<dbReference type="AlphaFoldDB" id="A0A2A2H929"/>
<dbReference type="EMBL" id="LMVM01000002">
    <property type="protein sequence ID" value="PAV05763.1"/>
    <property type="molecule type" value="Genomic_DNA"/>
</dbReference>
<dbReference type="InterPro" id="IPR002477">
    <property type="entry name" value="Peptidoglycan-bd-like"/>
</dbReference>
<evidence type="ECO:0000313" key="2">
    <source>
        <dbReference type="EMBL" id="PAV05763.1"/>
    </source>
</evidence>
<dbReference type="Pfam" id="PF01471">
    <property type="entry name" value="PG_binding_1"/>
    <property type="match status" value="1"/>
</dbReference>
<dbReference type="Gene3D" id="1.10.101.10">
    <property type="entry name" value="PGBD-like superfamily/PGBD"/>
    <property type="match status" value="1"/>
</dbReference>
<dbReference type="RefSeq" id="WP_069583109.1">
    <property type="nucleotide sequence ID" value="NZ_LMVM01000002.1"/>
</dbReference>
<evidence type="ECO:0000313" key="3">
    <source>
        <dbReference type="Proteomes" id="UP000217784"/>
    </source>
</evidence>
<dbReference type="InterPro" id="IPR036365">
    <property type="entry name" value="PGBD-like_sf"/>
</dbReference>
<sequence length="256" mass="29249">MTIDTDLIQRRDGRKYTILLLNGMDINAIDESIKEVKDMQHSTNVHIGVTASDTTFISEAGRKLTFKSIVHALETSSHGKEHRIQDYQAMADIVKKTPKFLVSNSYAKYNGKYIITKFDKEEDSGGNFEIDWELQEVIPAPVTAKTFRVWGKAPSNQPSTTTPSKATCSANTQYLLTKCPTMSRKQYESKKGVACVKRLQIFLQAGGYYLKYKLDGWFSKYTEQELKKAQQKRKLPQTGVWDTKTIAFYKKLYDIK</sequence>
<protein>
    <recommendedName>
        <fullName evidence="1">Peptidoglycan binding-like domain-containing protein</fullName>
    </recommendedName>
</protein>
<name>A0A2A2H929_METBR</name>
<dbReference type="OrthoDB" id="79246at2157"/>
<dbReference type="InterPro" id="IPR036366">
    <property type="entry name" value="PGBDSf"/>
</dbReference>
<evidence type="ECO:0000259" key="1">
    <source>
        <dbReference type="Pfam" id="PF01471"/>
    </source>
</evidence>
<keyword evidence="3" id="KW-1185">Reference proteome</keyword>
<feature type="domain" description="Peptidoglycan binding-like" evidence="1">
    <location>
        <begin position="196"/>
        <end position="247"/>
    </location>
</feature>